<dbReference type="AlphaFoldDB" id="A0A249K8P8"/>
<dbReference type="OrthoDB" id="9795501at2"/>
<dbReference type="Pfam" id="PF01370">
    <property type="entry name" value="Epimerase"/>
    <property type="match status" value="1"/>
</dbReference>
<dbReference type="EMBL" id="CP016771">
    <property type="protein sequence ID" value="ASY13164.1"/>
    <property type="molecule type" value="Genomic_DNA"/>
</dbReference>
<dbReference type="PANTHER" id="PTHR43103">
    <property type="entry name" value="NUCLEOSIDE-DIPHOSPHATE-SUGAR EPIMERASE"/>
    <property type="match status" value="1"/>
</dbReference>
<dbReference type="GO" id="GO:0016491">
    <property type="term" value="F:oxidoreductase activity"/>
    <property type="evidence" value="ECO:0007669"/>
    <property type="project" value="InterPro"/>
</dbReference>
<keyword evidence="2" id="KW-0119">Carbohydrate metabolism</keyword>
<dbReference type="Gene3D" id="3.40.50.720">
    <property type="entry name" value="NAD(P)-binding Rossmann-like Domain"/>
    <property type="match status" value="1"/>
</dbReference>
<dbReference type="RefSeq" id="WP_095672251.1">
    <property type="nucleotide sequence ID" value="NZ_CP016771.1"/>
</dbReference>
<keyword evidence="5" id="KW-1185">Reference proteome</keyword>
<gene>
    <name evidence="4" type="ORF">B1s21160_02220</name>
</gene>
<dbReference type="Proteomes" id="UP000217171">
    <property type="component" value="Chromosome"/>
</dbReference>
<evidence type="ECO:0000256" key="2">
    <source>
        <dbReference type="ARBA" id="ARBA00023277"/>
    </source>
</evidence>
<proteinExistence type="predicted"/>
<organism evidence="4 5">
    <name type="scientific">Candidatus Nanopelagicus hibericus</name>
    <dbReference type="NCBI Taxonomy" id="1884915"/>
    <lineage>
        <taxon>Bacteria</taxon>
        <taxon>Bacillati</taxon>
        <taxon>Actinomycetota</taxon>
        <taxon>Actinomycetes</taxon>
        <taxon>Candidatus Nanopelagicales</taxon>
        <taxon>Candidatus Nanopelagicaceae</taxon>
        <taxon>Candidatus Nanopelagicus</taxon>
    </lineage>
</organism>
<dbReference type="SUPFAM" id="SSF51735">
    <property type="entry name" value="NAD(P)-binding Rossmann-fold domains"/>
    <property type="match status" value="1"/>
</dbReference>
<dbReference type="InterPro" id="IPR050005">
    <property type="entry name" value="DenD"/>
</dbReference>
<name>A0A249K8P8_9ACTN</name>
<dbReference type="InterPro" id="IPR001509">
    <property type="entry name" value="Epimerase_deHydtase"/>
</dbReference>
<feature type="domain" description="NAD-dependent epimerase/dehydratase" evidence="3">
    <location>
        <begin position="3"/>
        <end position="208"/>
    </location>
</feature>
<dbReference type="KEGG" id="nhi:B1s21160_02220"/>
<reference evidence="4 5" key="1">
    <citation type="submission" date="2016-07" db="EMBL/GenBank/DDBJ databases">
        <title>High microdiversification within the ubiquitous acI lineage of Actinobacteria.</title>
        <authorList>
            <person name="Neuenschwander S.M."/>
            <person name="Salcher M."/>
            <person name="Ghai R."/>
            <person name="Pernthaler J."/>
        </authorList>
    </citation>
    <scope>NUCLEOTIDE SEQUENCE [LARGE SCALE GENOMIC DNA]</scope>
    <source>
        <strain evidence="4">MMS-21-160</strain>
    </source>
</reference>
<protein>
    <submittedName>
        <fullName evidence="4">UDP-glucose 4-epimerase</fullName>
    </submittedName>
</protein>
<dbReference type="NCBIfam" id="NF043036">
    <property type="entry name" value="ErythonDh"/>
    <property type="match status" value="1"/>
</dbReference>
<sequence>MKVLIVGGGGMLGRKLIAHISRNSSIGKNKIKSITTVDAYNGNLDVDTNVPIDAVTADITDFETCQKLVNDRPDIIYYLASVVSGEAEANFEKGYKVNLEGTRNFFEAIREVSDTYSPRVIYTSSAAVYGGPYPELIDDDFILQPNTSYGTQKAIGELLLNDYSRRGFFDGIGLRLPTICVRPGKPNAAASGVFSNIIREPLSGQQAALTVSKQTRMVFASPQSAVGFLLHAGQIDTNLLGSRRCLTMPGITATIEEEIQSLRRVAGEKVVSLIREEFDPNAQKIVDCWNFPPFKATRARELGFTCEQSFDQLVLNHIENELGGKIMGVKL</sequence>
<keyword evidence="1" id="KW-0521">NADP</keyword>
<accession>A0A249K8P8</accession>
<evidence type="ECO:0000259" key="3">
    <source>
        <dbReference type="Pfam" id="PF01370"/>
    </source>
</evidence>
<dbReference type="PANTHER" id="PTHR43103:SF3">
    <property type="entry name" value="ADP-L-GLYCERO-D-MANNO-HEPTOSE-6-EPIMERASE"/>
    <property type="match status" value="1"/>
</dbReference>
<dbReference type="InterPro" id="IPR036291">
    <property type="entry name" value="NAD(P)-bd_dom_sf"/>
</dbReference>
<evidence type="ECO:0000256" key="1">
    <source>
        <dbReference type="ARBA" id="ARBA00022857"/>
    </source>
</evidence>
<evidence type="ECO:0000313" key="5">
    <source>
        <dbReference type="Proteomes" id="UP000217171"/>
    </source>
</evidence>
<dbReference type="CDD" id="cd05238">
    <property type="entry name" value="Gne_like_SDR_e"/>
    <property type="match status" value="1"/>
</dbReference>
<evidence type="ECO:0000313" key="4">
    <source>
        <dbReference type="EMBL" id="ASY13164.1"/>
    </source>
</evidence>
<dbReference type="Gene3D" id="3.90.25.10">
    <property type="entry name" value="UDP-galactose 4-epimerase, domain 1"/>
    <property type="match status" value="1"/>
</dbReference>